<feature type="non-terminal residue" evidence="1">
    <location>
        <position position="1"/>
    </location>
</feature>
<evidence type="ECO:0000313" key="1">
    <source>
        <dbReference type="EMBL" id="KAI7949152.1"/>
    </source>
</evidence>
<proteinExistence type="predicted"/>
<sequence length="343" mass="37544">SCCSCGWDDQRIKIRVSHNFEKTKLAWRGFSQLRAALLWGPGRPHFVGSLRDGVDNILPHSSSTKGLQTAGGGEKDFGQAALQIFAGTGTKRWIDSDKAECLPLKPEGRIGRDRIGALTMARRGADSLRAADGIHDRESGRAPRNPKWVSVSLISAGWGLDDQTSLLATTPAGKLQVSIKPLSKNASTLPPQGSFTMSGHKEHTLPTFQRFVEVGRVVLINDPSSPSNGKLATIVEIIDHGRALIDGPTTSVPRQSIAFRRVILTPFLIKGLPRGSRAATVGKAFEKAEIGKKWEASGWKKNIDSKTTRRSLTDFQRFEVMILKRQRRDIINKGLVKAKKVQA</sequence>
<reference evidence="1 2" key="3">
    <citation type="journal article" date="2022" name="Microbiol. Spectr.">
        <title>Folding features and dynamics of 3D genome architecture in plant fungal pathogens.</title>
        <authorList>
            <person name="Xia C."/>
        </authorList>
    </citation>
    <scope>NUCLEOTIDE SEQUENCE [LARGE SCALE GENOMIC DNA]</scope>
    <source>
        <strain evidence="1 2">93-210</strain>
    </source>
</reference>
<reference evidence="2" key="2">
    <citation type="journal article" date="2018" name="Mol. Plant Microbe Interact.">
        <title>Genome sequence resources for the wheat stripe rust pathogen (Puccinia striiformis f. sp. tritici) and the barley stripe rust pathogen (Puccinia striiformis f. sp. hordei).</title>
        <authorList>
            <person name="Xia C."/>
            <person name="Wang M."/>
            <person name="Yin C."/>
            <person name="Cornejo O.E."/>
            <person name="Hulbert S.H."/>
            <person name="Chen X."/>
        </authorList>
    </citation>
    <scope>NUCLEOTIDE SEQUENCE [LARGE SCALE GENOMIC DNA]</scope>
    <source>
        <strain evidence="2">93-210</strain>
    </source>
</reference>
<reference evidence="2" key="1">
    <citation type="journal article" date="2018" name="BMC Genomics">
        <title>Genomic insights into host adaptation between the wheat stripe rust pathogen (Puccinia striiformis f. sp. tritici) and the barley stripe rust pathogen (Puccinia striiformis f. sp. hordei).</title>
        <authorList>
            <person name="Xia C."/>
            <person name="Wang M."/>
            <person name="Yin C."/>
            <person name="Cornejo O.E."/>
            <person name="Hulbert S.H."/>
            <person name="Chen X."/>
        </authorList>
    </citation>
    <scope>NUCLEOTIDE SEQUENCE [LARGE SCALE GENOMIC DNA]</scope>
    <source>
        <strain evidence="2">93-210</strain>
    </source>
</reference>
<dbReference type="Proteomes" id="UP001060170">
    <property type="component" value="Chromosome 8"/>
</dbReference>
<gene>
    <name evidence="1" type="ORF">MJO28_007973</name>
</gene>
<protein>
    <submittedName>
        <fullName evidence="1">Uncharacterized protein</fullName>
    </submittedName>
</protein>
<dbReference type="EMBL" id="CM045872">
    <property type="protein sequence ID" value="KAI7949152.1"/>
    <property type="molecule type" value="Genomic_DNA"/>
</dbReference>
<keyword evidence="2" id="KW-1185">Reference proteome</keyword>
<comment type="caution">
    <text evidence="1">The sequence shown here is derived from an EMBL/GenBank/DDBJ whole genome shotgun (WGS) entry which is preliminary data.</text>
</comment>
<evidence type="ECO:0000313" key="2">
    <source>
        <dbReference type="Proteomes" id="UP001060170"/>
    </source>
</evidence>
<organism evidence="1 2">
    <name type="scientific">Puccinia striiformis f. sp. tritici</name>
    <dbReference type="NCBI Taxonomy" id="168172"/>
    <lineage>
        <taxon>Eukaryota</taxon>
        <taxon>Fungi</taxon>
        <taxon>Dikarya</taxon>
        <taxon>Basidiomycota</taxon>
        <taxon>Pucciniomycotina</taxon>
        <taxon>Pucciniomycetes</taxon>
        <taxon>Pucciniales</taxon>
        <taxon>Pucciniaceae</taxon>
        <taxon>Puccinia</taxon>
    </lineage>
</organism>
<accession>A0ACC0EBD5</accession>
<name>A0ACC0EBD5_9BASI</name>